<feature type="non-terminal residue" evidence="1">
    <location>
        <position position="60"/>
    </location>
</feature>
<name>A0A445H7J7_GLYSO</name>
<comment type="caution">
    <text evidence="1">The sequence shown here is derived from an EMBL/GenBank/DDBJ whole genome shotgun (WGS) entry which is preliminary data.</text>
</comment>
<organism evidence="1 2">
    <name type="scientific">Glycine soja</name>
    <name type="common">Wild soybean</name>
    <dbReference type="NCBI Taxonomy" id="3848"/>
    <lineage>
        <taxon>Eukaryota</taxon>
        <taxon>Viridiplantae</taxon>
        <taxon>Streptophyta</taxon>
        <taxon>Embryophyta</taxon>
        <taxon>Tracheophyta</taxon>
        <taxon>Spermatophyta</taxon>
        <taxon>Magnoliopsida</taxon>
        <taxon>eudicotyledons</taxon>
        <taxon>Gunneridae</taxon>
        <taxon>Pentapetalae</taxon>
        <taxon>rosids</taxon>
        <taxon>fabids</taxon>
        <taxon>Fabales</taxon>
        <taxon>Fabaceae</taxon>
        <taxon>Papilionoideae</taxon>
        <taxon>50 kb inversion clade</taxon>
        <taxon>NPAAA clade</taxon>
        <taxon>indigoferoid/millettioid clade</taxon>
        <taxon>Phaseoleae</taxon>
        <taxon>Glycine</taxon>
        <taxon>Glycine subgen. Soja</taxon>
    </lineage>
</organism>
<keyword evidence="2" id="KW-1185">Reference proteome</keyword>
<evidence type="ECO:0000313" key="1">
    <source>
        <dbReference type="EMBL" id="RZB69664.1"/>
    </source>
</evidence>
<evidence type="ECO:0000313" key="2">
    <source>
        <dbReference type="Proteomes" id="UP000289340"/>
    </source>
</evidence>
<reference evidence="1 2" key="1">
    <citation type="submission" date="2018-09" db="EMBL/GenBank/DDBJ databases">
        <title>A high-quality reference genome of wild soybean provides a powerful tool to mine soybean genomes.</title>
        <authorList>
            <person name="Xie M."/>
            <person name="Chung C.Y.L."/>
            <person name="Li M.-W."/>
            <person name="Wong F.-L."/>
            <person name="Chan T.-F."/>
            <person name="Lam H.-M."/>
        </authorList>
    </citation>
    <scope>NUCLEOTIDE SEQUENCE [LARGE SCALE GENOMIC DNA]</scope>
    <source>
        <strain evidence="2">cv. W05</strain>
        <tissue evidence="1">Hypocotyl of etiolated seedlings</tissue>
    </source>
</reference>
<dbReference type="AlphaFoldDB" id="A0A445H7J7"/>
<proteinExistence type="predicted"/>
<gene>
    <name evidence="1" type="ORF">D0Y65_039138</name>
</gene>
<accession>A0A445H7J7</accession>
<dbReference type="Proteomes" id="UP000289340">
    <property type="component" value="Chromosome 14"/>
</dbReference>
<dbReference type="EMBL" id="QZWG01000014">
    <property type="protein sequence ID" value="RZB69664.1"/>
    <property type="molecule type" value="Genomic_DNA"/>
</dbReference>
<protein>
    <submittedName>
        <fullName evidence="1">Uncharacterized protein</fullName>
    </submittedName>
</protein>
<sequence>MPPHIFTLPSSESHGFFFLGLSHRFRTSICSRKAKIRKQTLYIHIIMWLYRSIVDFAKEQ</sequence>